<evidence type="ECO:0000313" key="3">
    <source>
        <dbReference type="EMBL" id="BAH55795.1"/>
    </source>
</evidence>
<protein>
    <submittedName>
        <fullName evidence="3">Hypothetical membrane protein</fullName>
    </submittedName>
</protein>
<feature type="region of interest" description="Disordered" evidence="1">
    <location>
        <begin position="1"/>
        <end position="34"/>
    </location>
</feature>
<dbReference type="Pfam" id="PF14012">
    <property type="entry name" value="DUF4229"/>
    <property type="match status" value="1"/>
</dbReference>
<dbReference type="HOGENOM" id="CLU_2071298_0_0_11"/>
<organism evidence="3 4">
    <name type="scientific">Rhodococcus opacus (strain B4)</name>
    <dbReference type="NCBI Taxonomy" id="632772"/>
    <lineage>
        <taxon>Bacteria</taxon>
        <taxon>Bacillati</taxon>
        <taxon>Actinomycetota</taxon>
        <taxon>Actinomycetes</taxon>
        <taxon>Mycobacteriales</taxon>
        <taxon>Nocardiaceae</taxon>
        <taxon>Rhodococcus</taxon>
    </lineage>
</organism>
<feature type="transmembrane region" description="Helical" evidence="2">
    <location>
        <begin position="43"/>
        <end position="64"/>
    </location>
</feature>
<feature type="transmembrane region" description="Helical" evidence="2">
    <location>
        <begin position="70"/>
        <end position="93"/>
    </location>
</feature>
<keyword evidence="2" id="KW-0472">Membrane</keyword>
<name>C1BD51_RHOOB</name>
<keyword evidence="3" id="KW-0614">Plasmid</keyword>
<keyword evidence="2" id="KW-1133">Transmembrane helix</keyword>
<proteinExistence type="predicted"/>
<dbReference type="KEGG" id="rop:ROP_pROB01-02960"/>
<dbReference type="Proteomes" id="UP000002212">
    <property type="component" value="Plasmid pROB01"/>
</dbReference>
<geneLocation type="plasmid" evidence="3 4">
    <name>pROB01</name>
</geneLocation>
<gene>
    <name evidence="3" type="ordered locus">ROP_pROB01-02960</name>
</gene>
<accession>C1BD51</accession>
<evidence type="ECO:0000256" key="1">
    <source>
        <dbReference type="SAM" id="MobiDB-lite"/>
    </source>
</evidence>
<evidence type="ECO:0000256" key="2">
    <source>
        <dbReference type="SAM" id="Phobius"/>
    </source>
</evidence>
<keyword evidence="2" id="KW-0812">Transmembrane</keyword>
<reference evidence="3 4" key="1">
    <citation type="submission" date="2009-03" db="EMBL/GenBank/DDBJ databases">
        <title>Comparison of the complete genome sequences of Rhodococcus erythropolis PR4 and Rhodococcus opacus B4.</title>
        <authorList>
            <person name="Takarada H."/>
            <person name="Sekine M."/>
            <person name="Hosoyama A."/>
            <person name="Yamada R."/>
            <person name="Fujisawa T."/>
            <person name="Omata S."/>
            <person name="Shimizu A."/>
            <person name="Tsukatani N."/>
            <person name="Tanikawa S."/>
            <person name="Fujita N."/>
            <person name="Harayama S."/>
        </authorList>
    </citation>
    <scope>NUCLEOTIDE SEQUENCE [LARGE SCALE GENOMIC DNA]</scope>
    <source>
        <strain evidence="3 4">B4</strain>
        <plasmid evidence="3 4">pROB01</plasmid>
    </source>
</reference>
<dbReference type="InterPro" id="IPR025323">
    <property type="entry name" value="DUF4229"/>
</dbReference>
<sequence length="118" mass="12543">MTPSPPAGHRPANAALATPAPGGPESGSHPPTDTSVTRLIRLVLLYTAARLTVIAALVALLIGVDRAFDLGLPLMLSSMGVLLAGVAISAVAFRSLRRRINQDVNTIDDRRRRARDQR</sequence>
<dbReference type="PATRIC" id="fig|632772.20.peg.8030"/>
<evidence type="ECO:0000313" key="4">
    <source>
        <dbReference type="Proteomes" id="UP000002212"/>
    </source>
</evidence>
<dbReference type="OrthoDB" id="9906957at2"/>
<dbReference type="EMBL" id="AP011116">
    <property type="protein sequence ID" value="BAH55795.1"/>
    <property type="molecule type" value="Genomic_DNA"/>
</dbReference>
<dbReference type="RefSeq" id="WP_007296010.1">
    <property type="nucleotide sequence ID" value="NC_012520.1"/>
</dbReference>
<dbReference type="AlphaFoldDB" id="C1BD51"/>